<evidence type="ECO:0000256" key="15">
    <source>
        <dbReference type="ARBA" id="ARBA00047570"/>
    </source>
</evidence>
<keyword evidence="9" id="KW-0576">Peroxisome</keyword>
<evidence type="ECO:0000256" key="9">
    <source>
        <dbReference type="ARBA" id="ARBA00023140"/>
    </source>
</evidence>
<keyword evidence="4" id="KW-0597">Phosphoprotein</keyword>
<evidence type="ECO:0000256" key="18">
    <source>
        <dbReference type="ARBA" id="ARBA00049251"/>
    </source>
</evidence>
<keyword evidence="8" id="KW-0443">Lipid metabolism</keyword>
<dbReference type="Gene3D" id="3.40.50.720">
    <property type="entry name" value="NAD(P)-binding Rossmann-like Domain"/>
    <property type="match status" value="1"/>
</dbReference>
<comment type="catalytic activity">
    <reaction evidence="17">
        <text>(2E)-hexenoyl-CoA + NADPH + H(+) = hexanoyl-CoA + NADP(+)</text>
        <dbReference type="Rhea" id="RHEA:44956"/>
        <dbReference type="ChEBI" id="CHEBI:15378"/>
        <dbReference type="ChEBI" id="CHEBI:57783"/>
        <dbReference type="ChEBI" id="CHEBI:58349"/>
        <dbReference type="ChEBI" id="CHEBI:62077"/>
        <dbReference type="ChEBI" id="CHEBI:62620"/>
    </reaction>
    <physiologicalReaction direction="left-to-right" evidence="17">
        <dbReference type="Rhea" id="RHEA:44957"/>
    </physiologicalReaction>
</comment>
<comment type="catalytic activity">
    <reaction evidence="15">
        <text>(2E)-dodecenoyl-CoA + NADPH + H(+) = dodecanoyl-CoA + NADP(+)</text>
        <dbReference type="Rhea" id="RHEA:44964"/>
        <dbReference type="ChEBI" id="CHEBI:15378"/>
        <dbReference type="ChEBI" id="CHEBI:57330"/>
        <dbReference type="ChEBI" id="CHEBI:57375"/>
        <dbReference type="ChEBI" id="CHEBI:57783"/>
        <dbReference type="ChEBI" id="CHEBI:58349"/>
    </reaction>
    <physiologicalReaction direction="left-to-right" evidence="15">
        <dbReference type="Rhea" id="RHEA:44965"/>
    </physiologicalReaction>
</comment>
<reference evidence="21" key="1">
    <citation type="submission" date="2021-01" db="EMBL/GenBank/DDBJ databases">
        <authorList>
            <person name="Corre E."/>
            <person name="Pelletier E."/>
            <person name="Niang G."/>
            <person name="Scheremetjew M."/>
            <person name="Finn R."/>
            <person name="Kale V."/>
            <person name="Holt S."/>
            <person name="Cochrane G."/>
            <person name="Meng A."/>
            <person name="Brown T."/>
            <person name="Cohen L."/>
        </authorList>
    </citation>
    <scope>NUCLEOTIDE SEQUENCE</scope>
    <source>
        <strain evidence="21">CCAP 1951/1</strain>
    </source>
</reference>
<dbReference type="InterPro" id="IPR002347">
    <property type="entry name" value="SDR_fam"/>
</dbReference>
<evidence type="ECO:0000256" key="2">
    <source>
        <dbReference type="ARBA" id="ARBA00005189"/>
    </source>
</evidence>
<keyword evidence="6" id="KW-0521">NADP</keyword>
<dbReference type="FunFam" id="3.40.50.720:FF:000084">
    <property type="entry name" value="Short-chain dehydrogenase reductase"/>
    <property type="match status" value="1"/>
</dbReference>
<proteinExistence type="predicted"/>
<evidence type="ECO:0000256" key="12">
    <source>
        <dbReference type="ARBA" id="ARBA00038622"/>
    </source>
</evidence>
<evidence type="ECO:0000313" key="21">
    <source>
        <dbReference type="EMBL" id="CAD9117135.1"/>
    </source>
</evidence>
<dbReference type="SUPFAM" id="SSF51735">
    <property type="entry name" value="NAD(P)-binding Rossmann-fold domains"/>
    <property type="match status" value="1"/>
</dbReference>
<comment type="catalytic activity">
    <reaction evidence="16">
        <text>(2E)-tetradecenoyl-CoA + NADPH + H(+) = tetradecanoyl-CoA + NADP(+)</text>
        <dbReference type="Rhea" id="RHEA:44968"/>
        <dbReference type="ChEBI" id="CHEBI:15378"/>
        <dbReference type="ChEBI" id="CHEBI:57385"/>
        <dbReference type="ChEBI" id="CHEBI:57783"/>
        <dbReference type="ChEBI" id="CHEBI:58349"/>
        <dbReference type="ChEBI" id="CHEBI:61405"/>
    </reaction>
    <physiologicalReaction direction="left-to-right" evidence="16">
        <dbReference type="Rhea" id="RHEA:44969"/>
    </physiologicalReaction>
</comment>
<evidence type="ECO:0000256" key="19">
    <source>
        <dbReference type="ARBA" id="ARBA00049386"/>
    </source>
</evidence>
<dbReference type="PANTHER" id="PTHR24317:SF7">
    <property type="entry name" value="PEROXISOMAL TRANS-2-ENOYL-COA REDUCTASE"/>
    <property type="match status" value="1"/>
</dbReference>
<evidence type="ECO:0000256" key="20">
    <source>
        <dbReference type="ARBA" id="ARBA00049559"/>
    </source>
</evidence>
<dbReference type="PANTHER" id="PTHR24317">
    <property type="entry name" value="PEROXISOMAL TRANS-2-ENOYL-COA REDUCTASE"/>
    <property type="match status" value="1"/>
</dbReference>
<comment type="catalytic activity">
    <reaction evidence="20">
        <text>(2E)-octenoyl-CoA + NADPH + H(+) = octanoyl-CoA + NADP(+)</text>
        <dbReference type="Rhea" id="RHEA:44952"/>
        <dbReference type="ChEBI" id="CHEBI:15378"/>
        <dbReference type="ChEBI" id="CHEBI:57386"/>
        <dbReference type="ChEBI" id="CHEBI:57783"/>
        <dbReference type="ChEBI" id="CHEBI:58349"/>
        <dbReference type="ChEBI" id="CHEBI:62242"/>
    </reaction>
    <physiologicalReaction direction="left-to-right" evidence="20">
        <dbReference type="Rhea" id="RHEA:44953"/>
    </physiologicalReaction>
</comment>
<evidence type="ECO:0000256" key="8">
    <source>
        <dbReference type="ARBA" id="ARBA00023098"/>
    </source>
</evidence>
<dbReference type="InterPro" id="IPR036291">
    <property type="entry name" value="NAD(P)-bd_dom_sf"/>
</dbReference>
<evidence type="ECO:0000256" key="7">
    <source>
        <dbReference type="ARBA" id="ARBA00023002"/>
    </source>
</evidence>
<evidence type="ECO:0000256" key="10">
    <source>
        <dbReference type="ARBA" id="ARBA00023160"/>
    </source>
</evidence>
<comment type="subcellular location">
    <subcellularLocation>
        <location evidence="1">Peroxisome</location>
    </subcellularLocation>
</comment>
<dbReference type="AlphaFoldDB" id="A0A7S1LYJ7"/>
<dbReference type="EC" id="1.3.1.38" evidence="13"/>
<evidence type="ECO:0000256" key="13">
    <source>
        <dbReference type="ARBA" id="ARBA00038849"/>
    </source>
</evidence>
<evidence type="ECO:0000256" key="5">
    <source>
        <dbReference type="ARBA" id="ARBA00022832"/>
    </source>
</evidence>
<dbReference type="GO" id="GO:0019166">
    <property type="term" value="F:trans-2-enoyl-CoA reductase (NADPH) activity"/>
    <property type="evidence" value="ECO:0007669"/>
    <property type="project" value="UniProtKB-EC"/>
</dbReference>
<comment type="function">
    <text evidence="11">Participates in chain elongation of fatty acids. Catalyzes the reduction of trans-2-enoyl-CoAs of varying chain lengths from 6:1 to 16:1, having maximum activity with 10:1 CoA. Has no 2,4-dienoyl-CoA reductase activity.</text>
</comment>
<comment type="catalytic activity">
    <reaction evidence="19">
        <text>(2E)-decenoyl-CoA + NADPH + H(+) = decanoyl-CoA + NADP(+)</text>
        <dbReference type="Rhea" id="RHEA:44960"/>
        <dbReference type="ChEBI" id="CHEBI:15378"/>
        <dbReference type="ChEBI" id="CHEBI:57783"/>
        <dbReference type="ChEBI" id="CHEBI:58349"/>
        <dbReference type="ChEBI" id="CHEBI:61406"/>
        <dbReference type="ChEBI" id="CHEBI:61430"/>
    </reaction>
    <physiologicalReaction direction="left-to-right" evidence="19">
        <dbReference type="Rhea" id="RHEA:44961"/>
    </physiologicalReaction>
</comment>
<comment type="subunit">
    <text evidence="12">Interacts with PEX5, probably required to target it into peroxisomes.</text>
</comment>
<comment type="pathway">
    <text evidence="2">Lipid metabolism.</text>
</comment>
<dbReference type="GO" id="GO:0006633">
    <property type="term" value="P:fatty acid biosynthetic process"/>
    <property type="evidence" value="ECO:0007669"/>
    <property type="project" value="UniProtKB-KW"/>
</dbReference>
<gene>
    <name evidence="21" type="ORF">NDES1114_LOCUS15326</name>
</gene>
<keyword evidence="7" id="KW-0560">Oxidoreductase</keyword>
<dbReference type="InterPro" id="IPR052388">
    <property type="entry name" value="Peroxisomal_t2-enoyl-CoA_red"/>
</dbReference>
<evidence type="ECO:0000256" key="11">
    <source>
        <dbReference type="ARBA" id="ARBA00037124"/>
    </source>
</evidence>
<dbReference type="GO" id="GO:0005777">
    <property type="term" value="C:peroxisome"/>
    <property type="evidence" value="ECO:0007669"/>
    <property type="project" value="UniProtKB-SubCell"/>
</dbReference>
<organism evidence="21">
    <name type="scientific">Neobodo designis</name>
    <name type="common">Flagellated protozoan</name>
    <name type="synonym">Bodo designis</name>
    <dbReference type="NCBI Taxonomy" id="312471"/>
    <lineage>
        <taxon>Eukaryota</taxon>
        <taxon>Discoba</taxon>
        <taxon>Euglenozoa</taxon>
        <taxon>Kinetoplastea</taxon>
        <taxon>Metakinetoplastina</taxon>
        <taxon>Neobodonida</taxon>
        <taxon>Neobodo</taxon>
    </lineage>
</organism>
<dbReference type="Pfam" id="PF13561">
    <property type="entry name" value="adh_short_C2"/>
    <property type="match status" value="1"/>
</dbReference>
<accession>A0A7S1LYJ7</accession>
<evidence type="ECO:0000256" key="4">
    <source>
        <dbReference type="ARBA" id="ARBA00022553"/>
    </source>
</evidence>
<evidence type="ECO:0000256" key="6">
    <source>
        <dbReference type="ARBA" id="ARBA00022857"/>
    </source>
</evidence>
<dbReference type="EMBL" id="HBGF01023216">
    <property type="protein sequence ID" value="CAD9117135.1"/>
    <property type="molecule type" value="Transcribed_RNA"/>
</dbReference>
<keyword evidence="10" id="KW-0275">Fatty acid biosynthesis</keyword>
<evidence type="ECO:0000256" key="16">
    <source>
        <dbReference type="ARBA" id="ARBA00048686"/>
    </source>
</evidence>
<evidence type="ECO:0000256" key="1">
    <source>
        <dbReference type="ARBA" id="ARBA00004275"/>
    </source>
</evidence>
<name>A0A7S1LYJ7_NEODS</name>
<protein>
    <recommendedName>
        <fullName evidence="14">Peroxisomal trans-2-enoyl-CoA reductase</fullName>
        <ecNumber evidence="13">1.3.1.38</ecNumber>
    </recommendedName>
</protein>
<keyword evidence="5" id="KW-0276">Fatty acid metabolism</keyword>
<evidence type="ECO:0000256" key="3">
    <source>
        <dbReference type="ARBA" id="ARBA00022516"/>
    </source>
</evidence>
<sequence>MATNSVFRAGLFKGKVCLVTGGGTGIGKAIATELVGLGAQVIIAARNADRLKAATTQLDAVAERAGAPKVACVRLNIRDEAGVNDAFAQLVSTHGRVDCLVNNGGGQFASPAAAIKPKGWRAVVDTNLNGTWLMCQAMYNNTPPLKRPGLCIVNVTADFFNGFPGMAHTGAARAAVDNLTKTLAREWGPEGLRVNSVAPGIIMSSGVNNYPEEYRGQFFRSGESVPSGRPGTESELASACVFLLSPAATYVNGATLRVDGGGSLAKEDFMTGRVLAQFRDMDGVDAAERRAAVAAGTKPFHVTDTLAKEFDDRMALDPESAAGKSKL</sequence>
<evidence type="ECO:0000256" key="17">
    <source>
        <dbReference type="ARBA" id="ARBA00049108"/>
    </source>
</evidence>
<evidence type="ECO:0000256" key="14">
    <source>
        <dbReference type="ARBA" id="ARBA00041063"/>
    </source>
</evidence>
<dbReference type="PRINTS" id="PR00081">
    <property type="entry name" value="GDHRDH"/>
</dbReference>
<comment type="catalytic activity">
    <reaction evidence="18">
        <text>a (2E)-enoyl-CoA + NADPH + H(+) = a 2,3-saturated acyl-CoA + NADP(+)</text>
        <dbReference type="Rhea" id="RHEA:33763"/>
        <dbReference type="ChEBI" id="CHEBI:15378"/>
        <dbReference type="ChEBI" id="CHEBI:57783"/>
        <dbReference type="ChEBI" id="CHEBI:58349"/>
        <dbReference type="ChEBI" id="CHEBI:58856"/>
        <dbReference type="ChEBI" id="CHEBI:65111"/>
        <dbReference type="EC" id="1.3.1.38"/>
    </reaction>
    <physiologicalReaction direction="left-to-right" evidence="18">
        <dbReference type="Rhea" id="RHEA:33764"/>
    </physiologicalReaction>
</comment>
<keyword evidence="3" id="KW-0444">Lipid biosynthesis</keyword>